<feature type="transmembrane region" description="Helical" evidence="1">
    <location>
        <begin position="39"/>
        <end position="57"/>
    </location>
</feature>
<accession>A0A0F4NGC1</accession>
<keyword evidence="1" id="KW-0812">Transmembrane</keyword>
<evidence type="ECO:0000256" key="2">
    <source>
        <dbReference type="SAM" id="SignalP"/>
    </source>
</evidence>
<keyword evidence="1" id="KW-1133">Transmembrane helix</keyword>
<feature type="transmembrane region" description="Helical" evidence="1">
    <location>
        <begin position="93"/>
        <end position="112"/>
    </location>
</feature>
<evidence type="ECO:0000313" key="4">
    <source>
        <dbReference type="Proteomes" id="UP000033673"/>
    </source>
</evidence>
<keyword evidence="2" id="KW-0732">Signal</keyword>
<feature type="transmembrane region" description="Helical" evidence="1">
    <location>
        <begin position="144"/>
        <end position="164"/>
    </location>
</feature>
<dbReference type="RefSeq" id="WP_045956797.1">
    <property type="nucleotide sequence ID" value="NZ_JXXV01000028.1"/>
</dbReference>
<dbReference type="OrthoDB" id="9808192at2"/>
<comment type="caution">
    <text evidence="3">The sequence shown here is derived from an EMBL/GenBank/DDBJ whole genome shotgun (WGS) entry which is preliminary data.</text>
</comment>
<gene>
    <name evidence="3" type="ORF">TW81_16315</name>
</gene>
<organism evidence="3 4">
    <name type="scientific">Vibrio galatheae</name>
    <dbReference type="NCBI Taxonomy" id="579748"/>
    <lineage>
        <taxon>Bacteria</taxon>
        <taxon>Pseudomonadati</taxon>
        <taxon>Pseudomonadota</taxon>
        <taxon>Gammaproteobacteria</taxon>
        <taxon>Vibrionales</taxon>
        <taxon>Vibrionaceae</taxon>
        <taxon>Vibrio</taxon>
    </lineage>
</organism>
<keyword evidence="1" id="KW-0472">Membrane</keyword>
<feature type="signal peptide" evidence="2">
    <location>
        <begin position="1"/>
        <end position="23"/>
    </location>
</feature>
<dbReference type="InterPro" id="IPR007038">
    <property type="entry name" value="HupE_UreJ"/>
</dbReference>
<feature type="chain" id="PRO_5002472892" evidence="2">
    <location>
        <begin position="24"/>
        <end position="188"/>
    </location>
</feature>
<sequence>MKKTFTSLAALSSLALLSSPALAHTGHETASFSAGLTHPVTGFDHLIMLVAFGILVACVQTSTVRKTGLVISALVSMLVGLAAGQWFGGFNGVELAIGSSLFVVSGAIWQAFHASKDMLRLALTLCVGLVFFHGYAHGVEAQGAISAFAAGMMLGATALMVLGLQFGRSLSSPWLSVGVASVSALVIM</sequence>
<reference evidence="3 4" key="1">
    <citation type="journal article" date="2015" name="BMC Genomics">
        <title>Genome mining reveals unlocked bioactive potential of marine Gram-negative bacteria.</title>
        <authorList>
            <person name="Machado H."/>
            <person name="Sonnenschein E.C."/>
            <person name="Melchiorsen J."/>
            <person name="Gram L."/>
        </authorList>
    </citation>
    <scope>NUCLEOTIDE SEQUENCE [LARGE SCALE GENOMIC DNA]</scope>
    <source>
        <strain evidence="3 4">S2757</strain>
    </source>
</reference>
<dbReference type="EMBL" id="JXXV01000028">
    <property type="protein sequence ID" value="KJY81913.1"/>
    <property type="molecule type" value="Genomic_DNA"/>
</dbReference>
<feature type="transmembrane region" description="Helical" evidence="1">
    <location>
        <begin position="119"/>
        <end position="138"/>
    </location>
</feature>
<protein>
    <submittedName>
        <fullName evidence="3">Urease accessory protein UreJ</fullName>
    </submittedName>
</protein>
<keyword evidence="4" id="KW-1185">Reference proteome</keyword>
<dbReference type="Pfam" id="PF04955">
    <property type="entry name" value="HupE_UreJ"/>
    <property type="match status" value="1"/>
</dbReference>
<dbReference type="Proteomes" id="UP000033673">
    <property type="component" value="Unassembled WGS sequence"/>
</dbReference>
<evidence type="ECO:0000313" key="3">
    <source>
        <dbReference type="EMBL" id="KJY81913.1"/>
    </source>
</evidence>
<dbReference type="PATRIC" id="fig|579748.3.peg.3370"/>
<evidence type="ECO:0000256" key="1">
    <source>
        <dbReference type="SAM" id="Phobius"/>
    </source>
</evidence>
<name>A0A0F4NGC1_9VIBR</name>
<feature type="transmembrane region" description="Helical" evidence="1">
    <location>
        <begin position="69"/>
        <end position="87"/>
    </location>
</feature>
<proteinExistence type="predicted"/>
<dbReference type="AlphaFoldDB" id="A0A0F4NGC1"/>
<dbReference type="STRING" id="579748.TW81_16315"/>